<dbReference type="AlphaFoldDB" id="A0A7W4W4N0"/>
<evidence type="ECO:0008006" key="3">
    <source>
        <dbReference type="Google" id="ProtNLM"/>
    </source>
</evidence>
<dbReference type="EMBL" id="JACHWY010000001">
    <property type="protein sequence ID" value="MBB3047250.1"/>
    <property type="molecule type" value="Genomic_DNA"/>
</dbReference>
<comment type="caution">
    <text evidence="1">The sequence shown here is derived from an EMBL/GenBank/DDBJ whole genome shotgun (WGS) entry which is preliminary data.</text>
</comment>
<name>A0A7W4W4N0_9GAMM</name>
<keyword evidence="2" id="KW-1185">Reference proteome</keyword>
<evidence type="ECO:0000313" key="1">
    <source>
        <dbReference type="EMBL" id="MBB3047250.1"/>
    </source>
</evidence>
<sequence>MDDVQPVHSALYRGQVMHHRLTPRRHRFSYSISAFLFDLSELESMSRQCRWFSLNRFNLFSFYSRDFGDGQHGNLLDYLRELLHREGFETRLKRASLLCYPRMLGYAFNPIAAYFCYDTQDRLFATVYEVSNTFGERHSYLLPAEEGEDGLIRQSVAKAFHVSPFMPMHQHYHFRVRPPGETLQLGIRQQQADATLFTALFHASRRPLTDRQLLACFCQMPLMTLKVVAGIHWEALKLWLKGLKIYRHQAAPAHGLSVKTPQ</sequence>
<dbReference type="Pfam" id="PF07103">
    <property type="entry name" value="DUF1365"/>
    <property type="match status" value="1"/>
</dbReference>
<dbReference type="PANTHER" id="PTHR33973:SF4">
    <property type="entry name" value="OS07G0153300 PROTEIN"/>
    <property type="match status" value="1"/>
</dbReference>
<reference evidence="1 2" key="1">
    <citation type="submission" date="2020-08" db="EMBL/GenBank/DDBJ databases">
        <title>Genomic Encyclopedia of Type Strains, Phase III (KMG-III): the genomes of soil and plant-associated and newly described type strains.</title>
        <authorList>
            <person name="Whitman W."/>
        </authorList>
    </citation>
    <scope>NUCLEOTIDE SEQUENCE [LARGE SCALE GENOMIC DNA]</scope>
    <source>
        <strain evidence="1 2">CECT 8654</strain>
    </source>
</reference>
<gene>
    <name evidence="1" type="ORF">FHR99_001486</name>
</gene>
<dbReference type="RefSeq" id="WP_183409884.1">
    <property type="nucleotide sequence ID" value="NZ_JACHWY010000001.1"/>
</dbReference>
<dbReference type="PANTHER" id="PTHR33973">
    <property type="entry name" value="OS07G0153300 PROTEIN"/>
    <property type="match status" value="1"/>
</dbReference>
<evidence type="ECO:0000313" key="2">
    <source>
        <dbReference type="Proteomes" id="UP000537130"/>
    </source>
</evidence>
<dbReference type="InterPro" id="IPR010775">
    <property type="entry name" value="DUF1365"/>
</dbReference>
<proteinExistence type="predicted"/>
<organism evidence="1 2">
    <name type="scientific">Litorivivens lipolytica</name>
    <dbReference type="NCBI Taxonomy" id="1524264"/>
    <lineage>
        <taxon>Bacteria</taxon>
        <taxon>Pseudomonadati</taxon>
        <taxon>Pseudomonadota</taxon>
        <taxon>Gammaproteobacteria</taxon>
        <taxon>Litorivivens</taxon>
    </lineage>
</organism>
<protein>
    <recommendedName>
        <fullName evidence="3">DUF1365 domain-containing protein</fullName>
    </recommendedName>
</protein>
<dbReference type="Proteomes" id="UP000537130">
    <property type="component" value="Unassembled WGS sequence"/>
</dbReference>
<accession>A0A7W4W4N0</accession>